<feature type="compositionally biased region" description="Gly residues" evidence="1">
    <location>
        <begin position="150"/>
        <end position="160"/>
    </location>
</feature>
<dbReference type="GeneID" id="39991763"/>
<accession>A0A1X0NDS2</accession>
<dbReference type="Proteomes" id="UP000192257">
    <property type="component" value="Unassembled WGS sequence"/>
</dbReference>
<feature type="region of interest" description="Disordered" evidence="1">
    <location>
        <begin position="59"/>
        <end position="284"/>
    </location>
</feature>
<feature type="non-terminal residue" evidence="2">
    <location>
        <position position="284"/>
    </location>
</feature>
<feature type="compositionally biased region" description="Basic and acidic residues" evidence="1">
    <location>
        <begin position="114"/>
        <end position="127"/>
    </location>
</feature>
<feature type="compositionally biased region" description="Basic and acidic residues" evidence="1">
    <location>
        <begin position="60"/>
        <end position="91"/>
    </location>
</feature>
<evidence type="ECO:0000313" key="2">
    <source>
        <dbReference type="EMBL" id="ORC80048.1"/>
    </source>
</evidence>
<evidence type="ECO:0000256" key="1">
    <source>
        <dbReference type="SAM" id="MobiDB-lite"/>
    </source>
</evidence>
<organism evidence="2 3">
    <name type="scientific">Trypanosoma theileri</name>
    <dbReference type="NCBI Taxonomy" id="67003"/>
    <lineage>
        <taxon>Eukaryota</taxon>
        <taxon>Discoba</taxon>
        <taxon>Euglenozoa</taxon>
        <taxon>Kinetoplastea</taxon>
        <taxon>Metakinetoplastina</taxon>
        <taxon>Trypanosomatida</taxon>
        <taxon>Trypanosomatidae</taxon>
        <taxon>Trypanosoma</taxon>
    </lineage>
</organism>
<evidence type="ECO:0000313" key="3">
    <source>
        <dbReference type="Proteomes" id="UP000192257"/>
    </source>
</evidence>
<dbReference type="AlphaFoldDB" id="A0A1X0NDS2"/>
<protein>
    <submittedName>
        <fullName evidence="2">Uncharacterized protein</fullName>
    </submittedName>
</protein>
<gene>
    <name evidence="2" type="ORF">TM35_001841010</name>
</gene>
<feature type="compositionally biased region" description="Low complexity" evidence="1">
    <location>
        <begin position="245"/>
        <end position="255"/>
    </location>
</feature>
<keyword evidence="3" id="KW-1185">Reference proteome</keyword>
<name>A0A1X0NDS2_9TRYP</name>
<proteinExistence type="predicted"/>
<feature type="compositionally biased region" description="Low complexity" evidence="1">
    <location>
        <begin position="220"/>
        <end position="238"/>
    </location>
</feature>
<reference evidence="2 3" key="1">
    <citation type="submission" date="2017-03" db="EMBL/GenBank/DDBJ databases">
        <title>An alternative strategy for trypanosome survival in the mammalian bloodstream revealed through genome and transcriptome analysis of the ubiquitous bovine parasite Trypanosoma (Megatrypanum) theileri.</title>
        <authorList>
            <person name="Kelly S."/>
            <person name="Ivens A."/>
            <person name="Mott A."/>
            <person name="O'Neill E."/>
            <person name="Emms D."/>
            <person name="Macleod O."/>
            <person name="Voorheis P."/>
            <person name="Matthews J."/>
            <person name="Matthews K."/>
            <person name="Carrington M."/>
        </authorList>
    </citation>
    <scope>NUCLEOTIDE SEQUENCE [LARGE SCALE GENOMIC DNA]</scope>
    <source>
        <strain evidence="2">Edinburgh</strain>
    </source>
</reference>
<sequence length="284" mass="29952">VSACGKYADLCRQRTARAATTTRITTANAGQPKAVMAVFNGTFWGDVWGSTYPYSSQAQTDHRVNERPESPPVTHLKEPKIVPHHEQKEAGPDPEVELLTQKSQTSEAPDMGGSEDRSHISVIDSREPVAGTLPKRGLQEEAEGTQRKISGGGDPIGSTGGESTVHSLTRTDQETKNAQLSDPSQDGATSHASPSTEKPTTEANTSINSNGATGDNTPIQQQSTESTTGTEGSQENGNADSTANTTTTTTTTTTTLPPELTNNKKGDADSSSSISSSVWMRVPL</sequence>
<dbReference type="EMBL" id="NBCO01000184">
    <property type="protein sequence ID" value="ORC80048.1"/>
    <property type="molecule type" value="Genomic_DNA"/>
</dbReference>
<feature type="non-terminal residue" evidence="2">
    <location>
        <position position="1"/>
    </location>
</feature>
<feature type="compositionally biased region" description="Polar residues" evidence="1">
    <location>
        <begin position="176"/>
        <end position="219"/>
    </location>
</feature>
<dbReference type="VEuPathDB" id="TriTrypDB:TM35_001841010"/>
<dbReference type="RefSeq" id="XP_028876724.1">
    <property type="nucleotide sequence ID" value="XM_029031983.1"/>
</dbReference>
<comment type="caution">
    <text evidence="2">The sequence shown here is derived from an EMBL/GenBank/DDBJ whole genome shotgun (WGS) entry which is preliminary data.</text>
</comment>